<sequence length="310" mass="36445">METHKSRNWWVMKWFGDREEALAWEPPAKPKIKYCCWRVHECPTTQRIHIHILYQFATVVKYETLVNKDYHNIKWVKPEDLAKKRGYCIDDNHKKDGTPKGVLAAFREIGQWKEGATTVKKKTNEIYLDAFAAQTYEEGVKIIMANCARDYAIHGDAIERNLKKAKYETYIPKHQLTDFNIPPIDFEEKAVLVYGETNTGKTQFALANFKNPLLVRHLDELIRFKKENDGIVFDDMSFTNRPPDSIKQLLDWDEATPVHIRYRNATIPAHTKKIFTSNSENPFYEIGILMSDRDAIERRLKRIYVTEKLY</sequence>
<proteinExistence type="predicted"/>
<reference evidence="1" key="1">
    <citation type="submission" date="2017-01" db="EMBL/GenBank/DDBJ databases">
        <title>High-throughput sequencing uncovers low homogeneity in the biogeography of single-stranded DNA viruses.</title>
        <authorList>
            <person name="Pearson V.M."/>
            <person name="Rokyta D.R."/>
        </authorList>
    </citation>
    <scope>NUCLEOTIDE SEQUENCE</scope>
</reference>
<dbReference type="SUPFAM" id="SSF52540">
    <property type="entry name" value="P-loop containing nucleoside triphosphate hydrolases"/>
    <property type="match status" value="1"/>
</dbReference>
<organism evidence="1">
    <name type="scientific">uncultured virus</name>
    <dbReference type="NCBI Taxonomy" id="340016"/>
    <lineage>
        <taxon>Viruses</taxon>
        <taxon>environmental samples</taxon>
    </lineage>
</organism>
<evidence type="ECO:0000313" key="1">
    <source>
        <dbReference type="EMBL" id="AUM61793.1"/>
    </source>
</evidence>
<accession>A0A2K9LSE6</accession>
<dbReference type="EMBL" id="KY487862">
    <property type="protein sequence ID" value="AUM61793.1"/>
    <property type="molecule type" value="Genomic_DNA"/>
</dbReference>
<gene>
    <name evidence="1" type="primary">Rep</name>
</gene>
<dbReference type="InterPro" id="IPR027417">
    <property type="entry name" value="P-loop_NTPase"/>
</dbReference>
<protein>
    <submittedName>
        <fullName evidence="1">Rep</fullName>
    </submittedName>
</protein>
<name>A0A2K9LSE6_9VIRU</name>